<dbReference type="SUPFAM" id="SSF159894">
    <property type="entry name" value="YgaC/TfoX-N like"/>
    <property type="match status" value="1"/>
</dbReference>
<dbReference type="AlphaFoldDB" id="A0A2T6BRI4"/>
<gene>
    <name evidence="2" type="ORF">C8N46_1123</name>
</gene>
<accession>A0A2T6BRI4</accession>
<dbReference type="Pfam" id="PF04993">
    <property type="entry name" value="TfoX_N"/>
    <property type="match status" value="1"/>
</dbReference>
<feature type="domain" description="TfoX N-terminal" evidence="1">
    <location>
        <begin position="31"/>
        <end position="99"/>
    </location>
</feature>
<evidence type="ECO:0000313" key="3">
    <source>
        <dbReference type="Proteomes" id="UP000244090"/>
    </source>
</evidence>
<evidence type="ECO:0000259" key="1">
    <source>
        <dbReference type="Pfam" id="PF04993"/>
    </source>
</evidence>
<dbReference type="Proteomes" id="UP000244090">
    <property type="component" value="Unassembled WGS sequence"/>
</dbReference>
<reference evidence="2 3" key="1">
    <citation type="submission" date="2018-04" db="EMBL/GenBank/DDBJ databases">
        <title>Genomic Encyclopedia of Archaeal and Bacterial Type Strains, Phase II (KMG-II): from individual species to whole genera.</title>
        <authorList>
            <person name="Goeker M."/>
        </authorList>
    </citation>
    <scope>NUCLEOTIDE SEQUENCE [LARGE SCALE GENOMIC DNA]</scope>
    <source>
        <strain evidence="2 3">DSM 25731</strain>
    </source>
</reference>
<evidence type="ECO:0000313" key="2">
    <source>
        <dbReference type="EMBL" id="PTX58695.1"/>
    </source>
</evidence>
<dbReference type="RefSeq" id="WP_108116579.1">
    <property type="nucleotide sequence ID" value="NZ_QBKT01000012.1"/>
</dbReference>
<sequence>MWKERLEIFDAIVAKCPRFERKGKSMIYTSANGHMFGLLNKAGEIGFRYDKETQEKYIQEFNSEYYKSYGATMKGYVLIPENMLDDLDRLAELLNESYDYVMSLDPK</sequence>
<dbReference type="InterPro" id="IPR007076">
    <property type="entry name" value="TfoX_N"/>
</dbReference>
<comment type="caution">
    <text evidence="2">The sequence shown here is derived from an EMBL/GenBank/DDBJ whole genome shotgun (WGS) entry which is preliminary data.</text>
</comment>
<organism evidence="2 3">
    <name type="scientific">Kordia periserrulae</name>
    <dbReference type="NCBI Taxonomy" id="701523"/>
    <lineage>
        <taxon>Bacteria</taxon>
        <taxon>Pseudomonadati</taxon>
        <taxon>Bacteroidota</taxon>
        <taxon>Flavobacteriia</taxon>
        <taxon>Flavobacteriales</taxon>
        <taxon>Flavobacteriaceae</taxon>
        <taxon>Kordia</taxon>
    </lineage>
</organism>
<proteinExistence type="predicted"/>
<name>A0A2T6BRI4_9FLAO</name>
<dbReference type="Gene3D" id="3.30.1460.30">
    <property type="entry name" value="YgaC/TfoX-N like chaperone"/>
    <property type="match status" value="1"/>
</dbReference>
<protein>
    <submittedName>
        <fullName evidence="2">TfoX-like protein</fullName>
    </submittedName>
</protein>
<dbReference type="EMBL" id="QBKT01000012">
    <property type="protein sequence ID" value="PTX58695.1"/>
    <property type="molecule type" value="Genomic_DNA"/>
</dbReference>
<dbReference type="OrthoDB" id="129437at2"/>
<keyword evidence="3" id="KW-1185">Reference proteome</keyword>